<dbReference type="Proteomes" id="UP000189452">
    <property type="component" value="Chromosome"/>
</dbReference>
<dbReference type="EMBL" id="LWDQ01000001">
    <property type="protein sequence ID" value="OMH61597.1"/>
    <property type="molecule type" value="Genomic_DNA"/>
</dbReference>
<evidence type="ECO:0000313" key="5">
    <source>
        <dbReference type="EMBL" id="OMH61597.1"/>
    </source>
</evidence>
<reference evidence="5 10" key="4">
    <citation type="submission" date="2017-02" db="EMBL/GenBank/DDBJ databases">
        <title>Protein polymorphisms may explain contrasting epidemiological fitness of two variants of a multidrug-resistant Mycobacterium tuberculosis strain.</title>
        <authorList>
            <person name="Bigi M.M."/>
            <person name="Lopez B."/>
            <person name="Blanco F.C."/>
            <person name="Sasiain M.C."/>
            <person name="De La Barrera S."/>
            <person name="Ritacco V."/>
            <person name="Bigi F."/>
            <person name="Soria M.A."/>
        </authorList>
    </citation>
    <scope>NUCLEOTIDE SEQUENCE [LARGE SCALE GENOMIC DNA]</scope>
    <source>
        <strain evidence="5 10">6548</strain>
    </source>
</reference>
<evidence type="ECO:0000313" key="6">
    <source>
        <dbReference type="EMBL" id="VCU51941.1"/>
    </source>
</evidence>
<dbReference type="EMBL" id="LR027516">
    <property type="protein sequence ID" value="VCU51941.1"/>
    <property type="molecule type" value="Genomic_DNA"/>
</dbReference>
<dbReference type="Gene3D" id="3.30.110.170">
    <property type="entry name" value="Protein of unknown function (DUF541), domain 1"/>
    <property type="match status" value="1"/>
</dbReference>
<dbReference type="Proteomes" id="UP000050139">
    <property type="component" value="Unassembled WGS sequence"/>
</dbReference>
<dbReference type="EMBL" id="CNFU01000473">
    <property type="protein sequence ID" value="CKR90547.1"/>
    <property type="molecule type" value="Genomic_DNA"/>
</dbReference>
<dbReference type="FunFam" id="3.30.70.2970:FF:000003">
    <property type="entry name" value="Putative lipoprotein LpqG"/>
    <property type="match status" value="1"/>
</dbReference>
<keyword evidence="3" id="KW-0449">Lipoprotein</keyword>
<evidence type="ECO:0000313" key="9">
    <source>
        <dbReference type="Proteomes" id="UP000050139"/>
    </source>
</evidence>
<reference evidence="4 9" key="1">
    <citation type="submission" date="2015-03" db="EMBL/GenBank/DDBJ databases">
        <authorList>
            <consortium name="Pathogen Informatics"/>
            <person name="Murphy D."/>
        </authorList>
    </citation>
    <scope>NUCLEOTIDE SEQUENCE [LARGE SCALE GENOMIC DNA]</scope>
    <source>
        <strain evidence="4 9">0268S</strain>
    </source>
</reference>
<protein>
    <submittedName>
        <fullName evidence="5">26 kDa periplasmic immunogenic protein</fullName>
    </submittedName>
    <submittedName>
        <fullName evidence="3">Lipoprotein LpqG</fullName>
    </submittedName>
</protein>
<evidence type="ECO:0000313" key="3">
    <source>
        <dbReference type="EMBL" id="CKT00147.1"/>
    </source>
</evidence>
<organism evidence="3 7">
    <name type="scientific">Mycobacterium tuberculosis</name>
    <dbReference type="NCBI Taxonomy" id="1773"/>
    <lineage>
        <taxon>Bacteria</taxon>
        <taxon>Bacillati</taxon>
        <taxon>Actinomycetota</taxon>
        <taxon>Actinomycetes</taxon>
        <taxon>Mycobacteriales</taxon>
        <taxon>Mycobacteriaceae</taxon>
        <taxon>Mycobacterium</taxon>
        <taxon>Mycobacterium tuberculosis complex</taxon>
    </lineage>
</organism>
<proteinExistence type="predicted"/>
<sequence>MNFGVLASTGPTMRNLRTPRHAEATVDRFNGAGARVPGMIRLVRHSIALVAAGLAAALSGCDSHNSGSLGADPRQVTVFGSGQVQGVPDTLIADVGIQVTAADVTSAMNQTNDRQQAVIDALVGAGLDRKDIRTTRVTVAPQYSNPEPAGTATITGYRADNDIEVKIHPTDAASRLLALVVSTGGDATRISSVSYSIGDDSQLVKDARARAFQDAKNRADQYAQLSGLRLGKVISISEASGAAPTHEAPAPPRGLSAVPLEPGQQTVGFSVTVVWELT</sequence>
<feature type="region of interest" description="Disordered" evidence="1">
    <location>
        <begin position="241"/>
        <end position="261"/>
    </location>
</feature>
<evidence type="ECO:0000313" key="4">
    <source>
        <dbReference type="EMBL" id="CLW42615.1"/>
    </source>
</evidence>
<reference evidence="6 11" key="5">
    <citation type="submission" date="2018-08" db="EMBL/GenBank/DDBJ databases">
        <authorList>
            <person name="Fokvardsen B D."/>
            <person name="Norman A."/>
        </authorList>
    </citation>
    <scope>NUCLEOTIDE SEQUENCE [LARGE SCALE GENOMIC DNA]</scope>
    <source>
        <strain evidence="6 11">DKC2</strain>
    </source>
</reference>
<dbReference type="PANTHER" id="PTHR34387">
    <property type="entry name" value="SLR1258 PROTEIN"/>
    <property type="match status" value="1"/>
</dbReference>
<name>A0A655AEI6_MYCTX</name>
<evidence type="ECO:0000313" key="2">
    <source>
        <dbReference type="EMBL" id="CKR90547.1"/>
    </source>
</evidence>
<dbReference type="AlphaFoldDB" id="A0A655AEI6"/>
<accession>A0A655AEI6</accession>
<dbReference type="Gene3D" id="3.30.70.2970">
    <property type="entry name" value="Protein of unknown function (DUF541), domain 2"/>
    <property type="match status" value="1"/>
</dbReference>
<dbReference type="PANTHER" id="PTHR34387:SF1">
    <property type="entry name" value="PERIPLASMIC IMMUNOGENIC PROTEIN"/>
    <property type="match status" value="1"/>
</dbReference>
<dbReference type="Proteomes" id="UP000048948">
    <property type="component" value="Unassembled WGS sequence"/>
</dbReference>
<dbReference type="GO" id="GO:0006974">
    <property type="term" value="P:DNA damage response"/>
    <property type="evidence" value="ECO:0007669"/>
    <property type="project" value="TreeGrafter"/>
</dbReference>
<reference evidence="7 8" key="2">
    <citation type="submission" date="2015-03" db="EMBL/GenBank/DDBJ databases">
        <authorList>
            <consortium name="Pathogen Informatics"/>
        </authorList>
    </citation>
    <scope>NUCLEOTIDE SEQUENCE [LARGE SCALE GENOMIC DNA]</scope>
    <source>
        <strain evidence="3 7">Bir 172</strain>
        <strain evidence="2 8">Bir 187</strain>
    </source>
</reference>
<dbReference type="Proteomes" id="UP000300237">
    <property type="component" value="Chromosome"/>
</dbReference>
<dbReference type="EMBL" id="CNGE01000568">
    <property type="protein sequence ID" value="CKT00147.1"/>
    <property type="molecule type" value="Genomic_DNA"/>
</dbReference>
<evidence type="ECO:0000313" key="8">
    <source>
        <dbReference type="Proteomes" id="UP000049023"/>
    </source>
</evidence>
<reference evidence="5 10" key="3">
    <citation type="submission" date="2016-04" db="EMBL/GenBank/DDBJ databases">
        <authorList>
            <person name="Bigi M."/>
            <person name="Bigi F."/>
            <person name="Soria M.A."/>
        </authorList>
    </citation>
    <scope>NUCLEOTIDE SEQUENCE [LARGE SCALE GENOMIC DNA]</scope>
    <source>
        <strain evidence="5 10">6548</strain>
    </source>
</reference>
<evidence type="ECO:0000313" key="11">
    <source>
        <dbReference type="Proteomes" id="UP000300237"/>
    </source>
</evidence>
<dbReference type="Proteomes" id="UP000049023">
    <property type="component" value="Unassembled WGS sequence"/>
</dbReference>
<evidence type="ECO:0000313" key="10">
    <source>
        <dbReference type="Proteomes" id="UP000189452"/>
    </source>
</evidence>
<gene>
    <name evidence="5" type="ORF">A4S10_03789</name>
    <name evidence="6" type="ORF">DKC2_3851</name>
    <name evidence="3" type="ORF">ERS027646_02817</name>
    <name evidence="2" type="ORF">ERS027661_02306</name>
    <name evidence="4" type="ORF">ERS094118_02530</name>
</gene>
<dbReference type="EMBL" id="COPH01000019">
    <property type="protein sequence ID" value="CLW42615.1"/>
    <property type="molecule type" value="Genomic_DNA"/>
</dbReference>
<evidence type="ECO:0000313" key="7">
    <source>
        <dbReference type="Proteomes" id="UP000048948"/>
    </source>
</evidence>
<dbReference type="InterPro" id="IPR052022">
    <property type="entry name" value="26kDa_periplasmic_antigen"/>
</dbReference>
<dbReference type="Pfam" id="PF04402">
    <property type="entry name" value="SIMPL"/>
    <property type="match status" value="1"/>
</dbReference>
<evidence type="ECO:0000256" key="1">
    <source>
        <dbReference type="SAM" id="MobiDB-lite"/>
    </source>
</evidence>
<dbReference type="InterPro" id="IPR007497">
    <property type="entry name" value="SIMPL/DUF541"/>
</dbReference>